<accession>A0A4P6JJ91</accession>
<evidence type="ECO:0000256" key="2">
    <source>
        <dbReference type="ARBA" id="ARBA00022649"/>
    </source>
</evidence>
<gene>
    <name evidence="4" type="ORF">EPA93_03860</name>
</gene>
<dbReference type="Pfam" id="PF01402">
    <property type="entry name" value="RHH_1"/>
    <property type="match status" value="1"/>
</dbReference>
<evidence type="ECO:0000256" key="1">
    <source>
        <dbReference type="ARBA" id="ARBA00008580"/>
    </source>
</evidence>
<dbReference type="Proteomes" id="UP000290365">
    <property type="component" value="Chromosome"/>
</dbReference>
<dbReference type="CDD" id="cd22231">
    <property type="entry name" value="RHH_NikR_HicB-like"/>
    <property type="match status" value="1"/>
</dbReference>
<dbReference type="AlphaFoldDB" id="A0A4P6JJ91"/>
<dbReference type="SUPFAM" id="SSF47598">
    <property type="entry name" value="Ribbon-helix-helix"/>
    <property type="match status" value="1"/>
</dbReference>
<organism evidence="4 5">
    <name type="scientific">Ktedonosporobacter rubrisoli</name>
    <dbReference type="NCBI Taxonomy" id="2509675"/>
    <lineage>
        <taxon>Bacteria</taxon>
        <taxon>Bacillati</taxon>
        <taxon>Chloroflexota</taxon>
        <taxon>Ktedonobacteria</taxon>
        <taxon>Ktedonobacterales</taxon>
        <taxon>Ktedonosporobacteraceae</taxon>
        <taxon>Ktedonosporobacter</taxon>
    </lineage>
</organism>
<reference evidence="4 5" key="1">
    <citation type="submission" date="2019-01" db="EMBL/GenBank/DDBJ databases">
        <title>Ktedonosporobacter rubrisoli SCAWS-G2.</title>
        <authorList>
            <person name="Huang Y."/>
            <person name="Yan B."/>
        </authorList>
    </citation>
    <scope>NUCLEOTIDE SEQUENCE [LARGE SCALE GENOMIC DNA]</scope>
    <source>
        <strain evidence="4 5">SCAWS-G2</strain>
    </source>
</reference>
<dbReference type="InterPro" id="IPR010985">
    <property type="entry name" value="Ribbon_hlx_hlx"/>
</dbReference>
<feature type="domain" description="Ribbon-helix-helix protein CopG" evidence="3">
    <location>
        <begin position="6"/>
        <end position="43"/>
    </location>
</feature>
<name>A0A4P6JJ91_KTERU</name>
<dbReference type="Gene3D" id="6.10.10.120">
    <property type="entry name" value="Antitoxin ParD1-like"/>
    <property type="match status" value="1"/>
</dbReference>
<dbReference type="EMBL" id="CP035758">
    <property type="protein sequence ID" value="QBD75174.1"/>
    <property type="molecule type" value="Genomic_DNA"/>
</dbReference>
<dbReference type="InterPro" id="IPR022789">
    <property type="entry name" value="ParD"/>
</dbReference>
<dbReference type="InterPro" id="IPR002145">
    <property type="entry name" value="CopG"/>
</dbReference>
<dbReference type="PANTHER" id="PTHR36582">
    <property type="entry name" value="ANTITOXIN PARD"/>
    <property type="match status" value="1"/>
</dbReference>
<proteinExistence type="inferred from homology"/>
<keyword evidence="2" id="KW-1277">Toxin-antitoxin system</keyword>
<dbReference type="GO" id="GO:0006355">
    <property type="term" value="P:regulation of DNA-templated transcription"/>
    <property type="evidence" value="ECO:0007669"/>
    <property type="project" value="InterPro"/>
</dbReference>
<sequence>MSQIERMTVALPVEMAATIRLAVESGDYASSSEVFRDAIRDWKHKRQLQQQEAESIKAGVRQGLADLKAGNTKPAEEVLTRLEKKYQDMQ</sequence>
<keyword evidence="5" id="KW-1185">Reference proteome</keyword>
<dbReference type="OrthoDB" id="514770at2"/>
<evidence type="ECO:0000313" key="4">
    <source>
        <dbReference type="EMBL" id="QBD75174.1"/>
    </source>
</evidence>
<dbReference type="InterPro" id="IPR038296">
    <property type="entry name" value="ParD_sf"/>
</dbReference>
<evidence type="ECO:0000259" key="3">
    <source>
        <dbReference type="Pfam" id="PF01402"/>
    </source>
</evidence>
<dbReference type="PANTHER" id="PTHR36582:SF2">
    <property type="entry name" value="ANTITOXIN PARD"/>
    <property type="match status" value="1"/>
</dbReference>
<evidence type="ECO:0000313" key="5">
    <source>
        <dbReference type="Proteomes" id="UP000290365"/>
    </source>
</evidence>
<comment type="similarity">
    <text evidence="1">Belongs to the ParD antitoxin family.</text>
</comment>
<dbReference type="RefSeq" id="WP_129885773.1">
    <property type="nucleotide sequence ID" value="NZ_CP035758.1"/>
</dbReference>
<protein>
    <submittedName>
        <fullName evidence="4">Ribbon-helix-helix protein, CopG family</fullName>
    </submittedName>
</protein>
<dbReference type="KEGG" id="kbs:EPA93_03860"/>